<reference evidence="12 13" key="1">
    <citation type="submission" date="2017-12" db="EMBL/GenBank/DDBJ databases">
        <authorList>
            <person name="Hurst M.R.H."/>
        </authorList>
    </citation>
    <scope>NUCLEOTIDE SEQUENCE [LARGE SCALE GENOMIC DNA]</scope>
    <source>
        <strain evidence="12 13">SY-3-19</strain>
    </source>
</reference>
<evidence type="ECO:0000256" key="2">
    <source>
        <dbReference type="ARBA" id="ARBA00022448"/>
    </source>
</evidence>
<name>A0A2S7KB07_9PROT</name>
<organism evidence="12 13">
    <name type="scientific">Hyphococcus luteus</name>
    <dbReference type="NCBI Taxonomy" id="2058213"/>
    <lineage>
        <taxon>Bacteria</taxon>
        <taxon>Pseudomonadati</taxon>
        <taxon>Pseudomonadota</taxon>
        <taxon>Alphaproteobacteria</taxon>
        <taxon>Parvularculales</taxon>
        <taxon>Parvularculaceae</taxon>
        <taxon>Hyphococcus</taxon>
    </lineage>
</organism>
<dbReference type="PROSITE" id="PS52016">
    <property type="entry name" value="TONB_DEPENDENT_REC_3"/>
    <property type="match status" value="1"/>
</dbReference>
<dbReference type="AlphaFoldDB" id="A0A2S7KB07"/>
<evidence type="ECO:0000256" key="6">
    <source>
        <dbReference type="ARBA" id="ARBA00023136"/>
    </source>
</evidence>
<comment type="caution">
    <text evidence="12">The sequence shown here is derived from an EMBL/GenBank/DDBJ whole genome shotgun (WGS) entry which is preliminary data.</text>
</comment>
<dbReference type="Proteomes" id="UP000239504">
    <property type="component" value="Unassembled WGS sequence"/>
</dbReference>
<dbReference type="GO" id="GO:0015344">
    <property type="term" value="F:siderophore uptake transmembrane transporter activity"/>
    <property type="evidence" value="ECO:0007669"/>
    <property type="project" value="TreeGrafter"/>
</dbReference>
<evidence type="ECO:0000256" key="7">
    <source>
        <dbReference type="ARBA" id="ARBA00023237"/>
    </source>
</evidence>
<evidence type="ECO:0000313" key="12">
    <source>
        <dbReference type="EMBL" id="PQA89706.1"/>
    </source>
</evidence>
<dbReference type="InterPro" id="IPR012910">
    <property type="entry name" value="Plug_dom"/>
</dbReference>
<accession>A0A2S7KB07</accession>
<dbReference type="SUPFAM" id="SSF56935">
    <property type="entry name" value="Porins"/>
    <property type="match status" value="1"/>
</dbReference>
<proteinExistence type="inferred from homology"/>
<keyword evidence="12" id="KW-0675">Receptor</keyword>
<evidence type="ECO:0000256" key="8">
    <source>
        <dbReference type="PROSITE-ProRule" id="PRU01360"/>
    </source>
</evidence>
<sequence length="716" mass="76728">MAVFAQSAAPGATILDEIVVIGQRDLTAERIAALPGGGDLVATEDIASTANLTASRALAATPGVIIQDFFGGNDQPRIQIRGSGLQQNPVERGVLVLQNGLPTNRADGSYVVGFANPAEAEAIEIYRGYLANRLGATVWGGALNFISPTGHSAPGARLDLSGGSFGQANALGQYGWHTEDYDALLQADVSRRDGYRDYNDSRRIHVGANVGAKLNDTVSIRLFADYTDLGFDVSGPLTADLLEQDPESVFTGPTVTPSGAINPGPNVVRDQPRREAEQWLIGSRATASFGANILDVALGYTRTDDMFRFPIVAGVRETQSDDVTGVVRYAYKPDADSLLPLFEATAQYVTGSADRDYYLNLSGEKGAQFSANELDADTLSLSAGFHIPLGAFVTLSPSVAYSRATRDNEDVYDGATRPAAAYNPGNPTMALPNGAVPWVRSSCERDYDGWSPALGISWRPDADNLVFAAVSRSFEPPTHDDLFATINGTPNSSPGRPNPGDPAMAAAVFATPDLDAQEATTIEAGWRGRAGVFAWDATTYYSWVENELLSLRDTSGARLAAINADKTRHFGVELGLTAQITDALVGRVVYNYQDFRFHDDPLRGDNRLAGAPRHWIYASADYSLSDKLSAGTSVRWAPEKTPVDNLNTLYNDPYAVVDVCSDYRISKAVSVFGEITNLFDETYASSTLITDQARPDQAVYLSGDGRGFFGGVKLAF</sequence>
<dbReference type="PANTHER" id="PTHR30069:SF28">
    <property type="entry name" value="TONB-DEPENDENT RECEPTOR YNCD-RELATED"/>
    <property type="match status" value="1"/>
</dbReference>
<comment type="similarity">
    <text evidence="8 9">Belongs to the TonB-dependent receptor family.</text>
</comment>
<dbReference type="PANTHER" id="PTHR30069">
    <property type="entry name" value="TONB-DEPENDENT OUTER MEMBRANE RECEPTOR"/>
    <property type="match status" value="1"/>
</dbReference>
<dbReference type="InterPro" id="IPR039426">
    <property type="entry name" value="TonB-dep_rcpt-like"/>
</dbReference>
<keyword evidence="6 8" id="KW-0472">Membrane</keyword>
<dbReference type="GO" id="GO:0044718">
    <property type="term" value="P:siderophore transmembrane transport"/>
    <property type="evidence" value="ECO:0007669"/>
    <property type="project" value="TreeGrafter"/>
</dbReference>
<dbReference type="Pfam" id="PF07715">
    <property type="entry name" value="Plug"/>
    <property type="match status" value="1"/>
</dbReference>
<dbReference type="Gene3D" id="2.170.130.10">
    <property type="entry name" value="TonB-dependent receptor, plug domain"/>
    <property type="match status" value="1"/>
</dbReference>
<gene>
    <name evidence="12" type="ORF">CW354_02290</name>
</gene>
<dbReference type="GO" id="GO:0009279">
    <property type="term" value="C:cell outer membrane"/>
    <property type="evidence" value="ECO:0007669"/>
    <property type="project" value="UniProtKB-SubCell"/>
</dbReference>
<dbReference type="InterPro" id="IPR037066">
    <property type="entry name" value="Plug_dom_sf"/>
</dbReference>
<keyword evidence="3 8" id="KW-1134">Transmembrane beta strand</keyword>
<keyword evidence="13" id="KW-1185">Reference proteome</keyword>
<evidence type="ECO:0000256" key="5">
    <source>
        <dbReference type="ARBA" id="ARBA00023077"/>
    </source>
</evidence>
<dbReference type="InterPro" id="IPR000531">
    <property type="entry name" value="Beta-barrel_TonB"/>
</dbReference>
<evidence type="ECO:0000259" key="10">
    <source>
        <dbReference type="Pfam" id="PF00593"/>
    </source>
</evidence>
<keyword evidence="2 8" id="KW-0813">Transport</keyword>
<evidence type="ECO:0000259" key="11">
    <source>
        <dbReference type="Pfam" id="PF07715"/>
    </source>
</evidence>
<dbReference type="InterPro" id="IPR036942">
    <property type="entry name" value="Beta-barrel_TonB_sf"/>
</dbReference>
<evidence type="ECO:0000256" key="3">
    <source>
        <dbReference type="ARBA" id="ARBA00022452"/>
    </source>
</evidence>
<keyword evidence="7 8" id="KW-0998">Cell outer membrane</keyword>
<evidence type="ECO:0000313" key="13">
    <source>
        <dbReference type="Proteomes" id="UP000239504"/>
    </source>
</evidence>
<feature type="domain" description="TonB-dependent receptor-like beta-barrel" evidence="10">
    <location>
        <begin position="243"/>
        <end position="678"/>
    </location>
</feature>
<dbReference type="EMBL" id="PJCH01000001">
    <property type="protein sequence ID" value="PQA89706.1"/>
    <property type="molecule type" value="Genomic_DNA"/>
</dbReference>
<comment type="subcellular location">
    <subcellularLocation>
        <location evidence="1 8">Cell outer membrane</location>
        <topology evidence="1 8">Multi-pass membrane protein</topology>
    </subcellularLocation>
</comment>
<evidence type="ECO:0000256" key="9">
    <source>
        <dbReference type="RuleBase" id="RU003357"/>
    </source>
</evidence>
<keyword evidence="5 9" id="KW-0798">TonB box</keyword>
<dbReference type="RefSeq" id="WP_104828408.1">
    <property type="nucleotide sequence ID" value="NZ_PJCH01000001.1"/>
</dbReference>
<dbReference type="OrthoDB" id="9760620at2"/>
<dbReference type="Pfam" id="PF00593">
    <property type="entry name" value="TonB_dep_Rec_b-barrel"/>
    <property type="match status" value="1"/>
</dbReference>
<keyword evidence="4 8" id="KW-0812">Transmembrane</keyword>
<protein>
    <submittedName>
        <fullName evidence="12">TonB-dependent receptor</fullName>
    </submittedName>
</protein>
<feature type="domain" description="TonB-dependent receptor plug" evidence="11">
    <location>
        <begin position="41"/>
        <end position="141"/>
    </location>
</feature>
<dbReference type="CDD" id="cd01347">
    <property type="entry name" value="ligand_gated_channel"/>
    <property type="match status" value="1"/>
</dbReference>
<evidence type="ECO:0000256" key="4">
    <source>
        <dbReference type="ARBA" id="ARBA00022692"/>
    </source>
</evidence>
<dbReference type="Gene3D" id="2.40.170.20">
    <property type="entry name" value="TonB-dependent receptor, beta-barrel domain"/>
    <property type="match status" value="1"/>
</dbReference>
<evidence type="ECO:0000256" key="1">
    <source>
        <dbReference type="ARBA" id="ARBA00004571"/>
    </source>
</evidence>